<dbReference type="GO" id="GO:0003729">
    <property type="term" value="F:mRNA binding"/>
    <property type="evidence" value="ECO:0007669"/>
    <property type="project" value="TreeGrafter"/>
</dbReference>
<dbReference type="SMART" id="SM00316">
    <property type="entry name" value="S1"/>
    <property type="match status" value="1"/>
</dbReference>
<dbReference type="GO" id="GO:0006412">
    <property type="term" value="P:translation"/>
    <property type="evidence" value="ECO:0007669"/>
    <property type="project" value="TreeGrafter"/>
</dbReference>
<reference evidence="2 3" key="1">
    <citation type="submission" date="2015-04" db="EMBL/GenBank/DDBJ databases">
        <title>Draft genome of the roundworm Trichinella nativa.</title>
        <authorList>
            <person name="Mitreva M."/>
        </authorList>
    </citation>
    <scope>NUCLEOTIDE SEQUENCE [LARGE SCALE GENOMIC DNA]</scope>
    <source>
        <strain evidence="2 3">ISS45</strain>
    </source>
</reference>
<dbReference type="EMBL" id="LVZM01000696">
    <property type="protein sequence ID" value="OUC49603.1"/>
    <property type="molecule type" value="Genomic_DNA"/>
</dbReference>
<dbReference type="PANTHER" id="PTHR10724">
    <property type="entry name" value="30S RIBOSOMAL PROTEIN S1"/>
    <property type="match status" value="1"/>
</dbReference>
<feature type="domain" description="S1 motif" evidence="1">
    <location>
        <begin position="76"/>
        <end position="123"/>
    </location>
</feature>
<dbReference type="Proteomes" id="UP000243006">
    <property type="component" value="Unassembled WGS sequence"/>
</dbReference>
<dbReference type="Gene3D" id="2.40.50.140">
    <property type="entry name" value="Nucleic acid-binding proteins"/>
    <property type="match status" value="1"/>
</dbReference>
<dbReference type="InterPro" id="IPR003029">
    <property type="entry name" value="S1_domain"/>
</dbReference>
<dbReference type="GO" id="GO:0003735">
    <property type="term" value="F:structural constituent of ribosome"/>
    <property type="evidence" value="ECO:0007669"/>
    <property type="project" value="TreeGrafter"/>
</dbReference>
<evidence type="ECO:0000259" key="1">
    <source>
        <dbReference type="PROSITE" id="PS50126"/>
    </source>
</evidence>
<proteinExistence type="predicted"/>
<name>A0A1Y3EWS9_9BILA</name>
<feature type="non-terminal residue" evidence="2">
    <location>
        <position position="1"/>
    </location>
</feature>
<organism evidence="2 3">
    <name type="scientific">Trichinella nativa</name>
    <dbReference type="NCBI Taxonomy" id="6335"/>
    <lineage>
        <taxon>Eukaryota</taxon>
        <taxon>Metazoa</taxon>
        <taxon>Ecdysozoa</taxon>
        <taxon>Nematoda</taxon>
        <taxon>Enoplea</taxon>
        <taxon>Dorylaimia</taxon>
        <taxon>Trichinellida</taxon>
        <taxon>Trichinellidae</taxon>
        <taxon>Trichinella</taxon>
    </lineage>
</organism>
<evidence type="ECO:0000313" key="3">
    <source>
        <dbReference type="Proteomes" id="UP000243006"/>
    </source>
</evidence>
<dbReference type="SUPFAM" id="SSF50249">
    <property type="entry name" value="Nucleic acid-binding proteins"/>
    <property type="match status" value="1"/>
</dbReference>
<protein>
    <submittedName>
        <fullName evidence="2">Putative S1 RNA binding domain protein</fullName>
    </submittedName>
</protein>
<dbReference type="InterPro" id="IPR012340">
    <property type="entry name" value="NA-bd_OB-fold"/>
</dbReference>
<gene>
    <name evidence="2" type="ORF">D917_00957</name>
</gene>
<accession>A0A1Y3EWS9</accession>
<comment type="caution">
    <text evidence="2">The sequence shown here is derived from an EMBL/GenBank/DDBJ whole genome shotgun (WGS) entry which is preliminary data.</text>
</comment>
<dbReference type="AlphaFoldDB" id="A0A1Y3EWS9"/>
<sequence length="123" mass="13984">LDRMDLLRAEARDVVVRFGKNGENLAKFSNNYHIDMDTLNFIISNIEKYGNDDIRDDFNGWTFVESVNTFDSLSVGSILIGTVRNIAPFGAFVDIGINQQIRVSVSKIDEERNRISLRLVETL</sequence>
<dbReference type="InterPro" id="IPR050437">
    <property type="entry name" value="Ribos_protein_bS1-like"/>
</dbReference>
<dbReference type="PROSITE" id="PS50126">
    <property type="entry name" value="S1"/>
    <property type="match status" value="1"/>
</dbReference>
<evidence type="ECO:0000313" key="2">
    <source>
        <dbReference type="EMBL" id="OUC49603.1"/>
    </source>
</evidence>